<dbReference type="InterPro" id="IPR011108">
    <property type="entry name" value="RMMBL"/>
</dbReference>
<dbReference type="SMART" id="SM00849">
    <property type="entry name" value="Lactamase_B"/>
    <property type="match status" value="1"/>
</dbReference>
<dbReference type="Gene3D" id="3.60.15.10">
    <property type="entry name" value="Ribonuclease Z/Hydroxyacylglutathione hydrolase-like"/>
    <property type="match status" value="1"/>
</dbReference>
<dbReference type="CDD" id="cd16295">
    <property type="entry name" value="TTHA0252-CPSF-like_MBL-fold"/>
    <property type="match status" value="1"/>
</dbReference>
<dbReference type="Pfam" id="PF00753">
    <property type="entry name" value="Lactamase_B"/>
    <property type="match status" value="1"/>
</dbReference>
<keyword evidence="1 4" id="KW-0378">Hydrolase</keyword>
<dbReference type="Proteomes" id="UP000305095">
    <property type="component" value="Unassembled WGS sequence"/>
</dbReference>
<dbReference type="PANTHER" id="PTHR11203:SF37">
    <property type="entry name" value="INTEGRATOR COMPLEX SUBUNIT 11"/>
    <property type="match status" value="1"/>
</dbReference>
<evidence type="ECO:0000256" key="1">
    <source>
        <dbReference type="ARBA" id="ARBA00022801"/>
    </source>
</evidence>
<protein>
    <submittedName>
        <fullName evidence="4">MBL fold metallo-hydrolase</fullName>
    </submittedName>
</protein>
<evidence type="ECO:0000313" key="5">
    <source>
        <dbReference type="Proteomes" id="UP000305095"/>
    </source>
</evidence>
<feature type="domain" description="Metallo-beta-lactamase" evidence="2">
    <location>
        <begin position="13"/>
        <end position="239"/>
    </location>
</feature>
<sequence length="462" mass="50649">MKLSFHGADRAVTGSCHLVECLNRRILIDCGLFQGSRDLVEENIAAFGFDPATIDYVLLTHAHLDHCGRVPLLTKRGFRGEVITTAASRELTRLVLIDAAHIQEEDAQRRGRRRRRHGDDDASQPLYTVVDALDCFDRFGRTPEYGQPLQIADGLRATFFDAGHILGSASILIEAADHGSTRSVLFSGDLGNAGRPLLRPPTAPARADIVVMEATYGDRCHRSLTDSIDELYGAICSTLARGGNVIIPTFALERAQEILNVLREGVERSRLPPAMQIFLDSPMAISATEIFKRHSECLSSEAASMFREGRDPLHPANLRLVRESADSVAINRITGGAVIMAGSGMCTGGRVRHHLRHNIWRKESAIVFVGYAASGTIARQIIDGARSVRLFGEDIAVRSTIYTINGFSAHADQQELLAWRRAIEGCEATFLVHGEEPAMQALAAHLEGMRVELPRLGDVFDL</sequence>
<evidence type="ECO:0000259" key="2">
    <source>
        <dbReference type="SMART" id="SM00849"/>
    </source>
</evidence>
<dbReference type="EMBL" id="SZZP01000007">
    <property type="protein sequence ID" value="TKV81178.1"/>
    <property type="molecule type" value="Genomic_DNA"/>
</dbReference>
<dbReference type="AlphaFoldDB" id="A0A4U6S2M6"/>
<gene>
    <name evidence="4" type="ORF">FDV58_13700</name>
</gene>
<accession>A0A4U6S2M6</accession>
<proteinExistence type="predicted"/>
<dbReference type="GO" id="GO:0016787">
    <property type="term" value="F:hydrolase activity"/>
    <property type="evidence" value="ECO:0007669"/>
    <property type="project" value="UniProtKB-KW"/>
</dbReference>
<name>A0A4U6S2M6_BRAEL</name>
<evidence type="ECO:0000259" key="3">
    <source>
        <dbReference type="SMART" id="SM01027"/>
    </source>
</evidence>
<dbReference type="InterPro" id="IPR022712">
    <property type="entry name" value="Beta_Casp"/>
</dbReference>
<evidence type="ECO:0000313" key="4">
    <source>
        <dbReference type="EMBL" id="TKV81178.1"/>
    </source>
</evidence>
<dbReference type="InterPro" id="IPR036866">
    <property type="entry name" value="RibonucZ/Hydroxyglut_hydro"/>
</dbReference>
<dbReference type="GO" id="GO:0004521">
    <property type="term" value="F:RNA endonuclease activity"/>
    <property type="evidence" value="ECO:0007669"/>
    <property type="project" value="TreeGrafter"/>
</dbReference>
<dbReference type="Pfam" id="PF07521">
    <property type="entry name" value="RMMBL"/>
    <property type="match status" value="1"/>
</dbReference>
<dbReference type="SUPFAM" id="SSF56281">
    <property type="entry name" value="Metallo-hydrolase/oxidoreductase"/>
    <property type="match status" value="1"/>
</dbReference>
<comment type="caution">
    <text evidence="4">The sequence shown here is derived from an EMBL/GenBank/DDBJ whole genome shotgun (WGS) entry which is preliminary data.</text>
</comment>
<dbReference type="SMART" id="SM01027">
    <property type="entry name" value="Beta-Casp"/>
    <property type="match status" value="1"/>
</dbReference>
<dbReference type="InterPro" id="IPR001279">
    <property type="entry name" value="Metallo-B-lactamas"/>
</dbReference>
<dbReference type="Pfam" id="PF10996">
    <property type="entry name" value="Beta-Casp"/>
    <property type="match status" value="1"/>
</dbReference>
<dbReference type="RefSeq" id="WP_137478695.1">
    <property type="nucleotide sequence ID" value="NZ_SZZP01000007.1"/>
</dbReference>
<dbReference type="Gene3D" id="3.40.50.10890">
    <property type="match status" value="1"/>
</dbReference>
<organism evidence="4 5">
    <name type="scientific">Bradyrhizobium elkanii</name>
    <dbReference type="NCBI Taxonomy" id="29448"/>
    <lineage>
        <taxon>Bacteria</taxon>
        <taxon>Pseudomonadati</taxon>
        <taxon>Pseudomonadota</taxon>
        <taxon>Alphaproteobacteria</taxon>
        <taxon>Hyphomicrobiales</taxon>
        <taxon>Nitrobacteraceae</taxon>
        <taxon>Bradyrhizobium</taxon>
    </lineage>
</organism>
<dbReference type="PANTHER" id="PTHR11203">
    <property type="entry name" value="CLEAVAGE AND POLYADENYLATION SPECIFICITY FACTOR FAMILY MEMBER"/>
    <property type="match status" value="1"/>
</dbReference>
<dbReference type="InterPro" id="IPR050698">
    <property type="entry name" value="MBL"/>
</dbReference>
<reference evidence="4 5" key="1">
    <citation type="submission" date="2019-05" db="EMBL/GenBank/DDBJ databases">
        <title>Draft Genome of Bradyrhizobium elkanii strain SEMIA 938, Used in Commercial Inoculants for Lupinus spp. in Brazil.</title>
        <authorList>
            <person name="Hungria M."/>
            <person name="Delamuta J.R.M."/>
            <person name="Ribeiro R.A."/>
            <person name="Nogueira M.A."/>
        </authorList>
    </citation>
    <scope>NUCLEOTIDE SEQUENCE [LARGE SCALE GENOMIC DNA]</scope>
    <source>
        <strain evidence="4 5">Semia 938</strain>
    </source>
</reference>
<feature type="domain" description="Beta-Casp" evidence="3">
    <location>
        <begin position="255"/>
        <end position="381"/>
    </location>
</feature>